<feature type="non-terminal residue" evidence="1">
    <location>
        <position position="33"/>
    </location>
</feature>
<accession>X1VSL1</accession>
<name>X1VSL1_9ZZZZ</name>
<dbReference type="AlphaFoldDB" id="X1VSL1"/>
<dbReference type="EMBL" id="BARW01043477">
    <property type="protein sequence ID" value="GAJ20201.1"/>
    <property type="molecule type" value="Genomic_DNA"/>
</dbReference>
<organism evidence="1">
    <name type="scientific">marine sediment metagenome</name>
    <dbReference type="NCBI Taxonomy" id="412755"/>
    <lineage>
        <taxon>unclassified sequences</taxon>
        <taxon>metagenomes</taxon>
        <taxon>ecological metagenomes</taxon>
    </lineage>
</organism>
<protein>
    <submittedName>
        <fullName evidence="1">Uncharacterized protein</fullName>
    </submittedName>
</protein>
<gene>
    <name evidence="1" type="ORF">S12H4_63644</name>
</gene>
<reference evidence="1" key="1">
    <citation type="journal article" date="2014" name="Front. Microbiol.">
        <title>High frequency of phylogenetically diverse reductive dehalogenase-homologous genes in deep subseafloor sedimentary metagenomes.</title>
        <authorList>
            <person name="Kawai M."/>
            <person name="Futagami T."/>
            <person name="Toyoda A."/>
            <person name="Takaki Y."/>
            <person name="Nishi S."/>
            <person name="Hori S."/>
            <person name="Arai W."/>
            <person name="Tsubouchi T."/>
            <person name="Morono Y."/>
            <person name="Uchiyama I."/>
            <person name="Ito T."/>
            <person name="Fujiyama A."/>
            <person name="Inagaki F."/>
            <person name="Takami H."/>
        </authorList>
    </citation>
    <scope>NUCLEOTIDE SEQUENCE</scope>
    <source>
        <strain evidence="1">Expedition CK06-06</strain>
    </source>
</reference>
<feature type="non-terminal residue" evidence="1">
    <location>
        <position position="1"/>
    </location>
</feature>
<sequence length="33" mass="3630">VFIDHPTLSPIEMIGEIANQLGVEKHATEKIKA</sequence>
<proteinExistence type="predicted"/>
<evidence type="ECO:0000313" key="1">
    <source>
        <dbReference type="EMBL" id="GAJ20201.1"/>
    </source>
</evidence>
<comment type="caution">
    <text evidence="1">The sequence shown here is derived from an EMBL/GenBank/DDBJ whole genome shotgun (WGS) entry which is preliminary data.</text>
</comment>